<dbReference type="EMBL" id="CP036282">
    <property type="protein sequence ID" value="QDL56221.1"/>
    <property type="molecule type" value="Genomic_DNA"/>
</dbReference>
<dbReference type="AlphaFoldDB" id="A0A515EU88"/>
<evidence type="ECO:0000313" key="2">
    <source>
        <dbReference type="EMBL" id="QDL56221.1"/>
    </source>
</evidence>
<keyword evidence="1" id="KW-1133">Transmembrane helix</keyword>
<proteinExistence type="predicted"/>
<feature type="transmembrane region" description="Helical" evidence="1">
    <location>
        <begin position="20"/>
        <end position="48"/>
    </location>
</feature>
<accession>A0A515EU88</accession>
<keyword evidence="3" id="KW-1185">Reference proteome</keyword>
<dbReference type="RefSeq" id="WP_142813656.1">
    <property type="nucleotide sequence ID" value="NZ_CP036282.1"/>
</dbReference>
<evidence type="ECO:0000256" key="1">
    <source>
        <dbReference type="SAM" id="Phobius"/>
    </source>
</evidence>
<sequence length="119" mass="12615">MNPLSKFLSGLTRAVVKLVLVGMAAIFGLSLLVAVLVAVLVTVVWSLLTGRKPAIFTTFTRFRQAAQAFKTGRASWGQRNGHAPQSAADVVDVQAHEVRPATAQIEVRPAPPADSGAPR</sequence>
<protein>
    <submittedName>
        <fullName evidence="2">Uncharacterized protein</fullName>
    </submittedName>
</protein>
<reference evidence="3" key="1">
    <citation type="submission" date="2019-02" db="EMBL/GenBank/DDBJ databases">
        <title>Complete genome sequence of Rhodoferax sp. Gr-4.</title>
        <authorList>
            <person name="Jin L."/>
        </authorList>
    </citation>
    <scope>NUCLEOTIDE SEQUENCE [LARGE SCALE GENOMIC DNA]</scope>
    <source>
        <strain evidence="3">Gr-4</strain>
    </source>
</reference>
<gene>
    <name evidence="2" type="ORF">EXZ61_19795</name>
</gene>
<reference evidence="3" key="2">
    <citation type="journal article" date="2020" name="Int. J. Syst. Evol. Microbiol.">
        <title>Genomic insights into a novel species Rhodoferax aquaticus sp. nov., isolated from freshwater.</title>
        <authorList>
            <person name="Li T."/>
            <person name="Zhuo Y."/>
            <person name="Jin C.Z."/>
            <person name="Wu X."/>
            <person name="Ko S.R."/>
            <person name="Jin F.J."/>
            <person name="Ahn C.Y."/>
            <person name="Oh H.M."/>
            <person name="Lee H.G."/>
            <person name="Jin L."/>
        </authorList>
    </citation>
    <scope>NUCLEOTIDE SEQUENCE [LARGE SCALE GENOMIC DNA]</scope>
    <source>
        <strain evidence="3">Gr-4</strain>
    </source>
</reference>
<organism evidence="2 3">
    <name type="scientific">Rhodoferax aquaticus</name>
    <dbReference type="NCBI Taxonomy" id="2527691"/>
    <lineage>
        <taxon>Bacteria</taxon>
        <taxon>Pseudomonadati</taxon>
        <taxon>Pseudomonadota</taxon>
        <taxon>Betaproteobacteria</taxon>
        <taxon>Burkholderiales</taxon>
        <taxon>Comamonadaceae</taxon>
        <taxon>Rhodoferax</taxon>
    </lineage>
</organism>
<dbReference type="Proteomes" id="UP000317365">
    <property type="component" value="Chromosome"/>
</dbReference>
<keyword evidence="1" id="KW-0812">Transmembrane</keyword>
<name>A0A515EU88_9BURK</name>
<keyword evidence="1" id="KW-0472">Membrane</keyword>
<evidence type="ECO:0000313" key="3">
    <source>
        <dbReference type="Proteomes" id="UP000317365"/>
    </source>
</evidence>
<dbReference type="KEGG" id="rhg:EXZ61_19795"/>